<dbReference type="Gene3D" id="3.10.20.90">
    <property type="entry name" value="Phosphatidylinositol 3-kinase Catalytic Subunit, Chain A, domain 1"/>
    <property type="match status" value="1"/>
</dbReference>
<gene>
    <name evidence="3" type="primary">Sb0010s003440</name>
    <name evidence="3" type="ORF">SORBIDRAFT_0010s003440</name>
</gene>
<dbReference type="PANTHER" id="PTHR47770">
    <property type="entry name" value="PLANT UBX DOMAIN-CONTAINING PROTEIN 11"/>
    <property type="match status" value="1"/>
</dbReference>
<dbReference type="PROSITE" id="PS50033">
    <property type="entry name" value="UBX"/>
    <property type="match status" value="1"/>
</dbReference>
<evidence type="ECO:0000259" key="2">
    <source>
        <dbReference type="PROSITE" id="PS50033"/>
    </source>
</evidence>
<dbReference type="AlphaFoldDB" id="C6JRH8"/>
<sequence>MVSSADPKGEYITASVKRKNKNDGSHTSVSLEDTPSTLTNRGVSSQSLVEQDKATTSAPPLIFVKSDDIQLSIRMPSGNRLEIKVTKQDVLRKVKNFVDENKGNELSSYDLSLVYPKRVFSEQARIERGEMGKQRLVCYSTRGATVFAGTVHTGCCGGG</sequence>
<dbReference type="ExpressionAtlas" id="C6JRH8">
    <property type="expression patterns" value="baseline and differential"/>
</dbReference>
<evidence type="ECO:0000256" key="1">
    <source>
        <dbReference type="SAM" id="MobiDB-lite"/>
    </source>
</evidence>
<dbReference type="InterPro" id="IPR001012">
    <property type="entry name" value="UBX_dom"/>
</dbReference>
<accession>C6JRH8</accession>
<dbReference type="Pfam" id="PF00789">
    <property type="entry name" value="UBX"/>
    <property type="match status" value="1"/>
</dbReference>
<feature type="compositionally biased region" description="Polar residues" evidence="1">
    <location>
        <begin position="25"/>
        <end position="54"/>
    </location>
</feature>
<feature type="region of interest" description="Disordered" evidence="1">
    <location>
        <begin position="1"/>
        <end position="54"/>
    </location>
</feature>
<dbReference type="EMBL" id="GL002604">
    <property type="protein sequence ID" value="EES20115.1"/>
    <property type="molecule type" value="Genomic_DNA"/>
</dbReference>
<dbReference type="CDD" id="cd01767">
    <property type="entry name" value="UBX"/>
    <property type="match status" value="1"/>
</dbReference>
<evidence type="ECO:0000313" key="3">
    <source>
        <dbReference type="EMBL" id="EES20115.1"/>
    </source>
</evidence>
<proteinExistence type="predicted"/>
<name>C6JRH8_SORBI</name>
<reference evidence="3" key="1">
    <citation type="journal article" date="2009" name="Nature">
        <title>The Sorghum bicolor genome and the diversification of grasses.</title>
        <authorList>
            <person name="Paterson A.H."/>
            <person name="Bowers J.E."/>
            <person name="Bruggmann R."/>
            <person name="Dubchak I."/>
            <person name="Grimwood J."/>
            <person name="Gundlach H."/>
            <person name="Haberer G."/>
            <person name="Hellsten U."/>
            <person name="Mitros T."/>
            <person name="Poliakov A."/>
            <person name="Schmutz J."/>
            <person name="Spannagl M."/>
            <person name="Tang H."/>
            <person name="Wang X."/>
            <person name="Wicker T."/>
            <person name="Bharti A.K."/>
            <person name="Chapman J."/>
            <person name="Feltus F.A."/>
            <person name="Gowik U."/>
            <person name="Grigoriev I.V."/>
            <person name="Lyons E."/>
            <person name="Maher C.A."/>
            <person name="Martis M."/>
            <person name="Narechania A."/>
            <person name="Otillar R.P."/>
            <person name="Penning B.W."/>
            <person name="Salamov A.A."/>
            <person name="Wang Y."/>
            <person name="Zhang L."/>
            <person name="Carpita N.C."/>
            <person name="Freeling M."/>
            <person name="Gingle A.R."/>
            <person name="Hash C.T."/>
            <person name="Keller B."/>
            <person name="Klein P."/>
            <person name="Kresovich S."/>
            <person name="McCann M.C."/>
            <person name="Ming R."/>
            <person name="Peterson D.G."/>
            <person name="Mehboob-ur-Rahman"/>
            <person name="Ware D."/>
            <person name="Westhoff P."/>
            <person name="Mayer K.F."/>
            <person name="Messing J."/>
            <person name="Rokhsar D.S."/>
        </authorList>
    </citation>
    <scope>NUCLEOTIDE SEQUENCE [LARGE SCALE GENOMIC DNA]</scope>
</reference>
<dbReference type="HOGENOM" id="CLU_1663816_0_0_1"/>
<dbReference type="InterPro" id="IPR029071">
    <property type="entry name" value="Ubiquitin-like_domsf"/>
</dbReference>
<feature type="domain" description="UBX" evidence="2">
    <location>
        <begin position="64"/>
        <end position="120"/>
    </location>
</feature>
<dbReference type="PANTHER" id="PTHR47770:SF1">
    <property type="entry name" value="PLANT UBX DOMAIN-CONTAINING PROTEIN 11"/>
    <property type="match status" value="1"/>
</dbReference>
<protein>
    <recommendedName>
        <fullName evidence="2">UBX domain-containing protein</fullName>
    </recommendedName>
</protein>
<dbReference type="SUPFAM" id="SSF54236">
    <property type="entry name" value="Ubiquitin-like"/>
    <property type="match status" value="1"/>
</dbReference>
<organism evidence="3">
    <name type="scientific">Sorghum bicolor</name>
    <name type="common">Sorghum</name>
    <name type="synonym">Sorghum vulgare</name>
    <dbReference type="NCBI Taxonomy" id="4558"/>
    <lineage>
        <taxon>Eukaryota</taxon>
        <taxon>Viridiplantae</taxon>
        <taxon>Streptophyta</taxon>
        <taxon>Embryophyta</taxon>
        <taxon>Tracheophyta</taxon>
        <taxon>Spermatophyta</taxon>
        <taxon>Magnoliopsida</taxon>
        <taxon>Liliopsida</taxon>
        <taxon>Poales</taxon>
        <taxon>Poaceae</taxon>
        <taxon>PACMAD clade</taxon>
        <taxon>Panicoideae</taxon>
        <taxon>Andropogonodae</taxon>
        <taxon>Andropogoneae</taxon>
        <taxon>Sorghinae</taxon>
        <taxon>Sorghum</taxon>
    </lineage>
</organism>